<protein>
    <submittedName>
        <fullName evidence="2">Uncharacterized protein</fullName>
    </submittedName>
</protein>
<name>A0A9P1IXX8_9PELO</name>
<dbReference type="AlphaFoldDB" id="A0A9P1IXX8"/>
<reference evidence="2" key="1">
    <citation type="submission" date="2022-11" db="EMBL/GenBank/DDBJ databases">
        <authorList>
            <person name="Kikuchi T."/>
        </authorList>
    </citation>
    <scope>NUCLEOTIDE SEQUENCE</scope>
    <source>
        <strain evidence="2">PS1010</strain>
    </source>
</reference>
<feature type="signal peptide" evidence="1">
    <location>
        <begin position="1"/>
        <end position="15"/>
    </location>
</feature>
<feature type="chain" id="PRO_5040305490" evidence="1">
    <location>
        <begin position="16"/>
        <end position="280"/>
    </location>
</feature>
<evidence type="ECO:0000313" key="2">
    <source>
        <dbReference type="EMBL" id="CAI5453126.1"/>
    </source>
</evidence>
<dbReference type="Proteomes" id="UP001152747">
    <property type="component" value="Unassembled WGS sequence"/>
</dbReference>
<evidence type="ECO:0000256" key="1">
    <source>
        <dbReference type="SAM" id="SignalP"/>
    </source>
</evidence>
<dbReference type="EMBL" id="CANHGI010000005">
    <property type="protein sequence ID" value="CAI5453126.1"/>
    <property type="molecule type" value="Genomic_DNA"/>
</dbReference>
<comment type="caution">
    <text evidence="2">The sequence shown here is derived from an EMBL/GenBank/DDBJ whole genome shotgun (WGS) entry which is preliminary data.</text>
</comment>
<keyword evidence="1" id="KW-0732">Signal</keyword>
<accession>A0A9P1IXX8</accession>
<organism evidence="2 3">
    <name type="scientific">Caenorhabditis angaria</name>
    <dbReference type="NCBI Taxonomy" id="860376"/>
    <lineage>
        <taxon>Eukaryota</taxon>
        <taxon>Metazoa</taxon>
        <taxon>Ecdysozoa</taxon>
        <taxon>Nematoda</taxon>
        <taxon>Chromadorea</taxon>
        <taxon>Rhabditida</taxon>
        <taxon>Rhabditina</taxon>
        <taxon>Rhabditomorpha</taxon>
        <taxon>Rhabditoidea</taxon>
        <taxon>Rhabditidae</taxon>
        <taxon>Peloderinae</taxon>
        <taxon>Caenorhabditis</taxon>
    </lineage>
</organism>
<proteinExistence type="predicted"/>
<gene>
    <name evidence="2" type="ORF">CAMP_LOCUS15763</name>
</gene>
<keyword evidence="3" id="KW-1185">Reference proteome</keyword>
<sequence>MLLYFLLTFPTFIFSYQTNKEIAKSLVNQYRDAIYNRDQMKLYEVLHPEFQLNQCNRKKFAISREKLFDNLRSLPTVDVHLNEVFIGDARQEEGFLKIIATANGARITIHAIVDYNGFWYIIKENDFDCRDGVLSTPLIDYDKIALLTAQNLLSRLFYASRIRGRAELFQAIMEPYTIDWCNYYKTKSQVLDVNQLVQFGSEEYDSREADFTVVIKSAKFAESSRILIIEAEGGAINSTFYARPFSKGHYRLASETKHRCYGYEPGMQYNILQYAKLQNY</sequence>
<evidence type="ECO:0000313" key="3">
    <source>
        <dbReference type="Proteomes" id="UP001152747"/>
    </source>
</evidence>